<dbReference type="Proteomes" id="UP000030665">
    <property type="component" value="Unassembled WGS sequence"/>
</dbReference>
<organism evidence="17 18">
    <name type="scientific">Trichuris trichiura</name>
    <name type="common">Whipworm</name>
    <name type="synonym">Trichocephalus trichiurus</name>
    <dbReference type="NCBI Taxonomy" id="36087"/>
    <lineage>
        <taxon>Eukaryota</taxon>
        <taxon>Metazoa</taxon>
        <taxon>Ecdysozoa</taxon>
        <taxon>Nematoda</taxon>
        <taxon>Enoplea</taxon>
        <taxon>Dorylaimia</taxon>
        <taxon>Trichinellida</taxon>
        <taxon>Trichuridae</taxon>
        <taxon>Trichuris</taxon>
    </lineage>
</organism>
<dbReference type="GO" id="GO:0005945">
    <property type="term" value="C:6-phosphofructokinase complex"/>
    <property type="evidence" value="ECO:0007669"/>
    <property type="project" value="TreeGrafter"/>
</dbReference>
<evidence type="ECO:0000256" key="2">
    <source>
        <dbReference type="ARBA" id="ARBA00004496"/>
    </source>
</evidence>
<dbReference type="STRING" id="36087.A0A077Z464"/>
<evidence type="ECO:0000256" key="6">
    <source>
        <dbReference type="ARBA" id="ARBA00022533"/>
    </source>
</evidence>
<evidence type="ECO:0000256" key="1">
    <source>
        <dbReference type="ARBA" id="ARBA00001946"/>
    </source>
</evidence>
<name>A0A077Z464_TRITR</name>
<dbReference type="GO" id="GO:0003872">
    <property type="term" value="F:6-phosphofructokinase activity"/>
    <property type="evidence" value="ECO:0007669"/>
    <property type="project" value="UniProtKB-EC"/>
</dbReference>
<gene>
    <name evidence="17" type="ORF">TTRE_0000311601</name>
</gene>
<dbReference type="UniPathway" id="UPA00109">
    <property type="reaction ID" value="UER00182"/>
</dbReference>
<evidence type="ECO:0000313" key="18">
    <source>
        <dbReference type="Proteomes" id="UP000030665"/>
    </source>
</evidence>
<comment type="pathway">
    <text evidence="3 15">Carbohydrate degradation; glycolysis; D-glyceraldehyde 3-phosphate and glycerone phosphate from D-glucose: step 3/4.</text>
</comment>
<dbReference type="EC" id="2.7.1.11" evidence="4 15"/>
<dbReference type="GO" id="GO:0048029">
    <property type="term" value="F:monosaccharide binding"/>
    <property type="evidence" value="ECO:0007669"/>
    <property type="project" value="TreeGrafter"/>
</dbReference>
<keyword evidence="8" id="KW-0479">Metal-binding</keyword>
<evidence type="ECO:0000256" key="15">
    <source>
        <dbReference type="PIRNR" id="PIRNR000533"/>
    </source>
</evidence>
<dbReference type="GO" id="GO:0042802">
    <property type="term" value="F:identical protein binding"/>
    <property type="evidence" value="ECO:0007669"/>
    <property type="project" value="TreeGrafter"/>
</dbReference>
<dbReference type="GO" id="GO:0016208">
    <property type="term" value="F:AMP binding"/>
    <property type="evidence" value="ECO:0007669"/>
    <property type="project" value="TreeGrafter"/>
</dbReference>
<dbReference type="FunFam" id="3.40.50.460:FF:000008">
    <property type="entry name" value="ATP-dependent 6-phosphofructokinase"/>
    <property type="match status" value="1"/>
</dbReference>
<keyword evidence="12" id="KW-0460">Magnesium</keyword>
<sequence length="767" mass="84520">MENGEEKVRERSMGVFTSGGDAAGMNAALRAVTRVGISNGYRVFLIHEGYQGMVDGGDYFEEASWNSVSDVIQYSGTIIGSARCKAFMTVEGRQKAVENLVIHGITDLVCIGGDGSLTGLNILRQEWAGHLKKLIELKRLEKAQVDLLGELRIVGLVGSIDNDFCGTDMTIGVDSALNRIVESIDAVASTAQSHQRTFVIEVMGRRCGYLALIASIVSEADWVFTPEWPVPENWPDLLCKKLKESRDYGQRVNIIICSEGATDQTGKAISSEQVRQVVHDRLRYDTRVTVLGHVQRGGVPSAFDRLLASRMGADAVLALMDAKKATDENEPVVITLDGNVLVRRSLTKCVEQTLEVKAALDAKDWKRAIELRGKTFQRNFEAYNLLSKMHPPVDKQNLSGGLKFNLAVMNVGSPSCGMNAAVRCFVRMGLYHGCKVYAIKDSFQGLIKGKLTEMSWHSVIDWTRYGGSFLGSQKSLPSMNMPAVAEQLGRYKINALLLVGGFEAYHACIELTENRHQFKEFCIPMAVIPCTISNNVPGANYSIGSDTALNVICSMVDKLKQSARGTKHRVFIVETMGGYCGYLATLAGLASGADNAYIFEQTFGVDDIKNDVKAIAQKMDKGVQRYIVTRCENANMHYTTEFMRQLFSEEGKGQFSTRINVLGHAQQGGNASPFDRLMATRMAIHVAQVLVSMAREVAAEDGSVYTDNPNTALLLGVLHRHAQLTPVLELKERTDFAHRLPMDQWWLKLHPLLRLLAAYKSTYATSA</sequence>
<dbReference type="PANTHER" id="PTHR13697">
    <property type="entry name" value="PHOSPHOFRUCTOKINASE"/>
    <property type="match status" value="1"/>
</dbReference>
<evidence type="ECO:0000256" key="4">
    <source>
        <dbReference type="ARBA" id="ARBA00012055"/>
    </source>
</evidence>
<dbReference type="GO" id="GO:0061621">
    <property type="term" value="P:canonical glycolysis"/>
    <property type="evidence" value="ECO:0007669"/>
    <property type="project" value="TreeGrafter"/>
</dbReference>
<evidence type="ECO:0000313" key="17">
    <source>
        <dbReference type="EMBL" id="CDW54846.1"/>
    </source>
</evidence>
<dbReference type="PIRSF" id="PIRSF000533">
    <property type="entry name" value="ATP_PFK_euk"/>
    <property type="match status" value="1"/>
</dbReference>
<reference evidence="17" key="1">
    <citation type="submission" date="2014-01" db="EMBL/GenBank/DDBJ databases">
        <authorList>
            <person name="Aslett M."/>
        </authorList>
    </citation>
    <scope>NUCLEOTIDE SEQUENCE</scope>
</reference>
<dbReference type="GO" id="GO:0030388">
    <property type="term" value="P:fructose 1,6-bisphosphate metabolic process"/>
    <property type="evidence" value="ECO:0007669"/>
    <property type="project" value="TreeGrafter"/>
</dbReference>
<comment type="cofactor">
    <cofactor evidence="1">
        <name>Mg(2+)</name>
        <dbReference type="ChEBI" id="CHEBI:18420"/>
    </cofactor>
</comment>
<evidence type="ECO:0000256" key="12">
    <source>
        <dbReference type="ARBA" id="ARBA00022842"/>
    </source>
</evidence>
<accession>A0A077Z464</accession>
<evidence type="ECO:0000256" key="13">
    <source>
        <dbReference type="ARBA" id="ARBA00023152"/>
    </source>
</evidence>
<dbReference type="InterPro" id="IPR015912">
    <property type="entry name" value="Phosphofructokinase_CS"/>
</dbReference>
<dbReference type="Pfam" id="PF00365">
    <property type="entry name" value="PFK"/>
    <property type="match status" value="2"/>
</dbReference>
<dbReference type="Gene3D" id="3.40.50.450">
    <property type="match status" value="2"/>
</dbReference>
<keyword evidence="7 15" id="KW-0808">Transferase</keyword>
<evidence type="ECO:0000256" key="10">
    <source>
        <dbReference type="ARBA" id="ARBA00022777"/>
    </source>
</evidence>
<keyword evidence="13 15" id="KW-0324">Glycolysis</keyword>
<keyword evidence="10 15" id="KW-0418">Kinase</keyword>
<dbReference type="GO" id="GO:0005524">
    <property type="term" value="F:ATP binding"/>
    <property type="evidence" value="ECO:0007669"/>
    <property type="project" value="UniProtKB-KW"/>
</dbReference>
<dbReference type="InterPro" id="IPR022953">
    <property type="entry name" value="ATP_PFK"/>
</dbReference>
<comment type="catalytic activity">
    <reaction evidence="14 15">
        <text>beta-D-fructose 6-phosphate + ATP = beta-D-fructose 1,6-bisphosphate + ADP + H(+)</text>
        <dbReference type="Rhea" id="RHEA:16109"/>
        <dbReference type="ChEBI" id="CHEBI:15378"/>
        <dbReference type="ChEBI" id="CHEBI:30616"/>
        <dbReference type="ChEBI" id="CHEBI:32966"/>
        <dbReference type="ChEBI" id="CHEBI:57634"/>
        <dbReference type="ChEBI" id="CHEBI:456216"/>
        <dbReference type="EC" id="2.7.1.11"/>
    </reaction>
</comment>
<comment type="similarity">
    <text evidence="15">Belongs to the phosphofructokinase type A (PFKA) family. ATP-dependent PFK group I subfamily. Eukaryotic two domain clade "E" sub-subfamily.</text>
</comment>
<dbReference type="PANTHER" id="PTHR13697:SF4">
    <property type="entry name" value="ATP-DEPENDENT 6-PHOSPHOFRUCTOKINASE"/>
    <property type="match status" value="1"/>
</dbReference>
<keyword evidence="6" id="KW-0021">Allosteric enzyme</keyword>
<comment type="subcellular location">
    <subcellularLocation>
        <location evidence="2">Cytoplasm</location>
    </subcellularLocation>
</comment>
<evidence type="ECO:0000256" key="9">
    <source>
        <dbReference type="ARBA" id="ARBA00022741"/>
    </source>
</evidence>
<dbReference type="GO" id="GO:0046872">
    <property type="term" value="F:metal ion binding"/>
    <property type="evidence" value="ECO:0007669"/>
    <property type="project" value="UniProtKB-KW"/>
</dbReference>
<evidence type="ECO:0000259" key="16">
    <source>
        <dbReference type="Pfam" id="PF00365"/>
    </source>
</evidence>
<evidence type="ECO:0000256" key="3">
    <source>
        <dbReference type="ARBA" id="ARBA00004679"/>
    </source>
</evidence>
<dbReference type="EMBL" id="HG805919">
    <property type="protein sequence ID" value="CDW54846.1"/>
    <property type="molecule type" value="Genomic_DNA"/>
</dbReference>
<reference evidence="17" key="2">
    <citation type="submission" date="2014-03" db="EMBL/GenBank/DDBJ databases">
        <title>The whipworm genome and dual-species transcriptomics of an intimate host-pathogen interaction.</title>
        <authorList>
            <person name="Foth B.J."/>
            <person name="Tsai I.J."/>
            <person name="Reid A.J."/>
            <person name="Bancroft A.J."/>
            <person name="Nichol S."/>
            <person name="Tracey A."/>
            <person name="Holroyd N."/>
            <person name="Cotton J.A."/>
            <person name="Stanley E.J."/>
            <person name="Zarowiecki M."/>
            <person name="Liu J.Z."/>
            <person name="Huckvale T."/>
            <person name="Cooper P.J."/>
            <person name="Grencis R.K."/>
            <person name="Berriman M."/>
        </authorList>
    </citation>
    <scope>NUCLEOTIDE SEQUENCE [LARGE SCALE GENOMIC DNA]</scope>
</reference>
<protein>
    <recommendedName>
        <fullName evidence="4 15">6-phosphofructokinase</fullName>
        <ecNumber evidence="4 15">2.7.1.11</ecNumber>
    </recommendedName>
    <alternativeName>
        <fullName evidence="15">Phosphohexokinase</fullName>
    </alternativeName>
</protein>
<dbReference type="GO" id="GO:0070095">
    <property type="term" value="F:fructose-6-phosphate binding"/>
    <property type="evidence" value="ECO:0007669"/>
    <property type="project" value="TreeGrafter"/>
</dbReference>
<dbReference type="GO" id="GO:0006002">
    <property type="term" value="P:fructose 6-phosphate metabolic process"/>
    <property type="evidence" value="ECO:0007669"/>
    <property type="project" value="InterPro"/>
</dbReference>
<keyword evidence="5" id="KW-0963">Cytoplasm</keyword>
<feature type="domain" description="Phosphofructokinase" evidence="16">
    <location>
        <begin position="406"/>
        <end position="689"/>
    </location>
</feature>
<dbReference type="NCBIfam" id="TIGR02478">
    <property type="entry name" value="6PF1K_euk"/>
    <property type="match status" value="1"/>
</dbReference>
<keyword evidence="11 15" id="KW-0067">ATP-binding</keyword>
<dbReference type="InterPro" id="IPR035966">
    <property type="entry name" value="PKF_sf"/>
</dbReference>
<evidence type="ECO:0000256" key="8">
    <source>
        <dbReference type="ARBA" id="ARBA00022723"/>
    </source>
</evidence>
<evidence type="ECO:0000256" key="14">
    <source>
        <dbReference type="ARBA" id="ARBA00048070"/>
    </source>
</evidence>
<dbReference type="SUPFAM" id="SSF53784">
    <property type="entry name" value="Phosphofructokinase"/>
    <property type="match status" value="2"/>
</dbReference>
<feature type="domain" description="Phosphofructokinase" evidence="16">
    <location>
        <begin position="13"/>
        <end position="318"/>
    </location>
</feature>
<dbReference type="PRINTS" id="PR00476">
    <property type="entry name" value="PHFRCTKINASE"/>
</dbReference>
<dbReference type="InterPro" id="IPR000023">
    <property type="entry name" value="Phosphofructokinase_dom"/>
</dbReference>
<keyword evidence="9 15" id="KW-0547">Nucleotide-binding</keyword>
<evidence type="ECO:0000256" key="5">
    <source>
        <dbReference type="ARBA" id="ARBA00022490"/>
    </source>
</evidence>
<dbReference type="FunFam" id="3.40.50.460:FF:000007">
    <property type="entry name" value="ATP-dependent 6-phosphofructokinase"/>
    <property type="match status" value="1"/>
</dbReference>
<dbReference type="InterPro" id="IPR009161">
    <property type="entry name" value="6-Pfructokinase_euk"/>
</dbReference>
<dbReference type="AlphaFoldDB" id="A0A077Z464"/>
<proteinExistence type="inferred from homology"/>
<dbReference type="PROSITE" id="PS00433">
    <property type="entry name" value="PHOSPHOFRUCTOKINASE"/>
    <property type="match status" value="2"/>
</dbReference>
<dbReference type="Gene3D" id="3.40.50.460">
    <property type="entry name" value="Phosphofructokinase domain"/>
    <property type="match status" value="2"/>
</dbReference>
<dbReference type="OrthoDB" id="537915at2759"/>
<evidence type="ECO:0000256" key="11">
    <source>
        <dbReference type="ARBA" id="ARBA00022840"/>
    </source>
</evidence>
<evidence type="ECO:0000256" key="7">
    <source>
        <dbReference type="ARBA" id="ARBA00022679"/>
    </source>
</evidence>
<keyword evidence="18" id="KW-1185">Reference proteome</keyword>